<dbReference type="AlphaFoldDB" id="A0A6H0XLU9"/>
<dbReference type="PRINTS" id="PR00633">
    <property type="entry name" value="RCCNDNSATION"/>
</dbReference>
<dbReference type="EMBL" id="CP051139">
    <property type="protein sequence ID" value="QIW95692.1"/>
    <property type="molecule type" value="Genomic_DNA"/>
</dbReference>
<dbReference type="InterPro" id="IPR009091">
    <property type="entry name" value="RCC1/BLIP-II"/>
</dbReference>
<sequence length="345" mass="36902">MLYAFGSNGAGQLGIGHTEDVSAPELVICADNPQATVKKIAAGGNHTLILYQDATVRASGNNEDGRIGLQEPCIFMRPELVILHEATSPIREFYDIAATWSASYFVAMDRRTIHVCGTGEHGELGLGSGVTAASQPRTIKFPDTIENIAACLSHAVVVLTNGEVWGWGQGRKGQLGEPNEEWWTPRRISKLSFPAVKALCGAYFTCILASNEDGRISVLGSSVRDRFGLRSGIPASVLGWTDAAAAWGSMFVLRGSELVAWGRNDRGQLPPPGIPSIKKIAAGSEHWLVLTTDSQVLSGGWGEHGNCGEPTDNRGVVHGRWNVVFSGKTVEHIFAGCATSFLEAF</sequence>
<dbReference type="Pfam" id="PF25390">
    <property type="entry name" value="WD40_RLD"/>
    <property type="match status" value="1"/>
</dbReference>
<gene>
    <name evidence="5" type="ORF">AMS68_001210</name>
</gene>
<evidence type="ECO:0000313" key="6">
    <source>
        <dbReference type="Proteomes" id="UP000503462"/>
    </source>
</evidence>
<dbReference type="Gene3D" id="2.130.10.30">
    <property type="entry name" value="Regulator of chromosome condensation 1/beta-lactamase-inhibitor protein II"/>
    <property type="match status" value="2"/>
</dbReference>
<dbReference type="PROSITE" id="PS50012">
    <property type="entry name" value="RCC1_3"/>
    <property type="match status" value="4"/>
</dbReference>
<dbReference type="InterPro" id="IPR051553">
    <property type="entry name" value="Ran_GTPase-activating"/>
</dbReference>
<evidence type="ECO:0000256" key="3">
    <source>
        <dbReference type="PROSITE-ProRule" id="PRU00235"/>
    </source>
</evidence>
<accession>A0A6H0XLU9</accession>
<evidence type="ECO:0000256" key="2">
    <source>
        <dbReference type="ARBA" id="ARBA00022737"/>
    </source>
</evidence>
<dbReference type="InterPro" id="IPR058923">
    <property type="entry name" value="RCC1-like_dom"/>
</dbReference>
<protein>
    <recommendedName>
        <fullName evidence="4">RCC1-like domain-containing protein</fullName>
    </recommendedName>
</protein>
<dbReference type="Proteomes" id="UP000503462">
    <property type="component" value="Chromosome 1"/>
</dbReference>
<feature type="repeat" description="RCC1" evidence="3">
    <location>
        <begin position="162"/>
        <end position="211"/>
    </location>
</feature>
<dbReference type="PANTHER" id="PTHR45982">
    <property type="entry name" value="REGULATOR OF CHROMOSOME CONDENSATION"/>
    <property type="match status" value="1"/>
</dbReference>
<reference evidence="5 6" key="1">
    <citation type="journal article" date="2016" name="Sci. Rep.">
        <title>Peltaster fructicola genome reveals evolution from an invasive phytopathogen to an ectophytic parasite.</title>
        <authorList>
            <person name="Xu C."/>
            <person name="Chen H."/>
            <person name="Gleason M.L."/>
            <person name="Xu J.R."/>
            <person name="Liu H."/>
            <person name="Zhang R."/>
            <person name="Sun G."/>
        </authorList>
    </citation>
    <scope>NUCLEOTIDE SEQUENCE [LARGE SCALE GENOMIC DNA]</scope>
    <source>
        <strain evidence="5 6">LNHT1506</strain>
    </source>
</reference>
<feature type="repeat" description="RCC1" evidence="3">
    <location>
        <begin position="111"/>
        <end position="161"/>
    </location>
</feature>
<evidence type="ECO:0000256" key="1">
    <source>
        <dbReference type="ARBA" id="ARBA00022658"/>
    </source>
</evidence>
<organism evidence="5 6">
    <name type="scientific">Peltaster fructicola</name>
    <dbReference type="NCBI Taxonomy" id="286661"/>
    <lineage>
        <taxon>Eukaryota</taxon>
        <taxon>Fungi</taxon>
        <taxon>Dikarya</taxon>
        <taxon>Ascomycota</taxon>
        <taxon>Pezizomycotina</taxon>
        <taxon>Dothideomycetes</taxon>
        <taxon>Dothideomycetes incertae sedis</taxon>
        <taxon>Peltaster</taxon>
    </lineage>
</organism>
<feature type="domain" description="RCC1-like" evidence="4">
    <location>
        <begin position="2"/>
        <end position="341"/>
    </location>
</feature>
<dbReference type="PANTHER" id="PTHR45982:SF1">
    <property type="entry name" value="REGULATOR OF CHROMOSOME CONDENSATION"/>
    <property type="match status" value="1"/>
</dbReference>
<dbReference type="OrthoDB" id="5370059at2759"/>
<proteinExistence type="predicted"/>
<dbReference type="SUPFAM" id="SSF50985">
    <property type="entry name" value="RCC1/BLIP-II"/>
    <property type="match status" value="1"/>
</dbReference>
<evidence type="ECO:0000259" key="4">
    <source>
        <dbReference type="Pfam" id="PF25390"/>
    </source>
</evidence>
<keyword evidence="1" id="KW-0344">Guanine-nucleotide releasing factor</keyword>
<keyword evidence="2" id="KW-0677">Repeat</keyword>
<feature type="repeat" description="RCC1" evidence="3">
    <location>
        <begin position="256"/>
        <end position="293"/>
    </location>
</feature>
<name>A0A6H0XLU9_9PEZI</name>
<keyword evidence="6" id="KW-1185">Reference proteome</keyword>
<feature type="repeat" description="RCC1" evidence="3">
    <location>
        <begin position="1"/>
        <end position="53"/>
    </location>
</feature>
<evidence type="ECO:0000313" key="5">
    <source>
        <dbReference type="EMBL" id="QIW95692.1"/>
    </source>
</evidence>
<dbReference type="InterPro" id="IPR000408">
    <property type="entry name" value="Reg_chr_condens"/>
</dbReference>